<reference evidence="7 8" key="1">
    <citation type="submission" date="2020-08" db="EMBL/GenBank/DDBJ databases">
        <title>Complete Genome Sequence of Effusibacillus dendaii Strain skT53, Isolated from Farmland soil.</title>
        <authorList>
            <person name="Konishi T."/>
            <person name="Kawasaki H."/>
        </authorList>
    </citation>
    <scope>NUCLEOTIDE SEQUENCE [LARGE SCALE GENOMIC DNA]</scope>
    <source>
        <strain evidence="8">skT53</strain>
    </source>
</reference>
<accession>A0A7I8DHX4</accession>
<dbReference type="FunFam" id="3.40.309.10:FF:000009">
    <property type="entry name" value="Aldehyde dehydrogenase A"/>
    <property type="match status" value="1"/>
</dbReference>
<dbReference type="InterPro" id="IPR016161">
    <property type="entry name" value="Ald_DH/histidinol_DH"/>
</dbReference>
<feature type="active site" evidence="4">
    <location>
        <position position="252"/>
    </location>
</feature>
<sequence>MKYAKWNKLYINGAWKEGSSQHTYSNLNPFTGETLGEIRLASRTDIDEAYEAARDAQKDWENTPAMAKTAVIEKAIAVLERRAEEIAPISIEEAGSSHFKAHLEVHLTTGFMREAATYPLRMQGEIVPSVIPGKENRIYRLPIGVVGVIAPWNVPLHLGMRSVVSAIATGNTVVLKADMQTYITGGMIIAEAFEEAGLPKGVLNVVVADLAEVGDYFVEHPIPRMISFTGSTAAGRHIGSLAGKHLKKAALELGGNNVFIVLDDADIEKAAAAAVFGKFMHYGQICMCVNRFIVDRKIYPEFVSVFTEKVKALKVGDPADPETVVGPLINRKQVDRILGLIEQSVSEGARVALQGEAQGNLLSPTILIDARNEMAIAQSEIFGPVAVIIPANSQEEAILIANDSEYGLSGAVFSGSLERGIQVAQQIHTGMIHVNDQTINDEPHIAFGGEKGSGLGRFNGEWSLEEFTTVKWISVQHESRAFPF</sequence>
<dbReference type="PROSITE" id="PS00687">
    <property type="entry name" value="ALDEHYDE_DEHYDR_GLU"/>
    <property type="match status" value="1"/>
</dbReference>
<evidence type="ECO:0000256" key="4">
    <source>
        <dbReference type="PROSITE-ProRule" id="PRU10007"/>
    </source>
</evidence>
<dbReference type="AlphaFoldDB" id="A0A7I8DHX4"/>
<dbReference type="InterPro" id="IPR015590">
    <property type="entry name" value="Aldehyde_DH_dom"/>
</dbReference>
<dbReference type="EMBL" id="AP023366">
    <property type="protein sequence ID" value="BCJ88230.1"/>
    <property type="molecule type" value="Genomic_DNA"/>
</dbReference>
<gene>
    <name evidence="7" type="primary">yfmT</name>
    <name evidence="7" type="ORF">skT53_32150</name>
</gene>
<evidence type="ECO:0000313" key="8">
    <source>
        <dbReference type="Proteomes" id="UP000593802"/>
    </source>
</evidence>
<dbReference type="InterPro" id="IPR016160">
    <property type="entry name" value="Ald_DH_CS_CYS"/>
</dbReference>
<dbReference type="PANTHER" id="PTHR42986">
    <property type="entry name" value="BENZALDEHYDE DEHYDROGENASE YFMT"/>
    <property type="match status" value="1"/>
</dbReference>
<dbReference type="GO" id="GO:0016620">
    <property type="term" value="F:oxidoreductase activity, acting on the aldehyde or oxo group of donors, NAD or NADP as acceptor"/>
    <property type="evidence" value="ECO:0007669"/>
    <property type="project" value="InterPro"/>
</dbReference>
<dbReference type="InterPro" id="IPR016163">
    <property type="entry name" value="Ald_DH_C"/>
</dbReference>
<evidence type="ECO:0000256" key="5">
    <source>
        <dbReference type="RuleBase" id="RU003345"/>
    </source>
</evidence>
<dbReference type="PROSITE" id="PS00070">
    <property type="entry name" value="ALDEHYDE_DEHYDR_CYS"/>
    <property type="match status" value="1"/>
</dbReference>
<feature type="domain" description="Aldehyde dehydrogenase" evidence="6">
    <location>
        <begin position="15"/>
        <end position="473"/>
    </location>
</feature>
<dbReference type="Pfam" id="PF00171">
    <property type="entry name" value="Aldedh"/>
    <property type="match status" value="1"/>
</dbReference>
<keyword evidence="2 5" id="KW-0560">Oxidoreductase</keyword>
<evidence type="ECO:0000313" key="7">
    <source>
        <dbReference type="EMBL" id="BCJ88230.1"/>
    </source>
</evidence>
<comment type="similarity">
    <text evidence="1 5">Belongs to the aldehyde dehydrogenase family.</text>
</comment>
<keyword evidence="3" id="KW-0520">NAD</keyword>
<dbReference type="Gene3D" id="3.40.605.10">
    <property type="entry name" value="Aldehyde Dehydrogenase, Chain A, domain 1"/>
    <property type="match status" value="1"/>
</dbReference>
<evidence type="ECO:0000256" key="2">
    <source>
        <dbReference type="ARBA" id="ARBA00023002"/>
    </source>
</evidence>
<dbReference type="PANTHER" id="PTHR42986:SF1">
    <property type="entry name" value="BENZALDEHYDE DEHYDROGENASE YFMT"/>
    <property type="match status" value="1"/>
</dbReference>
<dbReference type="KEGG" id="eff:skT53_32150"/>
<evidence type="ECO:0000256" key="3">
    <source>
        <dbReference type="ARBA" id="ARBA00023027"/>
    </source>
</evidence>
<name>A0A7I8DHX4_9BACL</name>
<dbReference type="RefSeq" id="WP_200758871.1">
    <property type="nucleotide sequence ID" value="NZ_AP023366.1"/>
</dbReference>
<dbReference type="Proteomes" id="UP000593802">
    <property type="component" value="Chromosome"/>
</dbReference>
<dbReference type="SUPFAM" id="SSF53720">
    <property type="entry name" value="ALDH-like"/>
    <property type="match status" value="1"/>
</dbReference>
<keyword evidence="8" id="KW-1185">Reference proteome</keyword>
<protein>
    <submittedName>
        <fullName evidence="7">Putative aldehyde dehydrogenase YfmT</fullName>
    </submittedName>
</protein>
<dbReference type="InterPro" id="IPR029510">
    <property type="entry name" value="Ald_DH_CS_GLU"/>
</dbReference>
<evidence type="ECO:0000256" key="1">
    <source>
        <dbReference type="ARBA" id="ARBA00009986"/>
    </source>
</evidence>
<dbReference type="InterPro" id="IPR016162">
    <property type="entry name" value="Ald_DH_N"/>
</dbReference>
<organism evidence="7 8">
    <name type="scientific">Effusibacillus dendaii</name>
    <dbReference type="NCBI Taxonomy" id="2743772"/>
    <lineage>
        <taxon>Bacteria</taxon>
        <taxon>Bacillati</taxon>
        <taxon>Bacillota</taxon>
        <taxon>Bacilli</taxon>
        <taxon>Bacillales</taxon>
        <taxon>Alicyclobacillaceae</taxon>
        <taxon>Effusibacillus</taxon>
    </lineage>
</organism>
<evidence type="ECO:0000259" key="6">
    <source>
        <dbReference type="Pfam" id="PF00171"/>
    </source>
</evidence>
<dbReference type="Gene3D" id="3.40.309.10">
    <property type="entry name" value="Aldehyde Dehydrogenase, Chain A, domain 2"/>
    <property type="match status" value="1"/>
</dbReference>
<proteinExistence type="inferred from homology"/>